<evidence type="ECO:0000256" key="1">
    <source>
        <dbReference type="SAM" id="MobiDB-lite"/>
    </source>
</evidence>
<feature type="region of interest" description="Disordered" evidence="1">
    <location>
        <begin position="66"/>
        <end position="91"/>
    </location>
</feature>
<organism evidence="2 3">
    <name type="scientific">Mycena albidolilacea</name>
    <dbReference type="NCBI Taxonomy" id="1033008"/>
    <lineage>
        <taxon>Eukaryota</taxon>
        <taxon>Fungi</taxon>
        <taxon>Dikarya</taxon>
        <taxon>Basidiomycota</taxon>
        <taxon>Agaricomycotina</taxon>
        <taxon>Agaricomycetes</taxon>
        <taxon>Agaricomycetidae</taxon>
        <taxon>Agaricales</taxon>
        <taxon>Marasmiineae</taxon>
        <taxon>Mycenaceae</taxon>
        <taxon>Mycena</taxon>
    </lineage>
</organism>
<proteinExistence type="predicted"/>
<keyword evidence="3" id="KW-1185">Reference proteome</keyword>
<comment type="caution">
    <text evidence="2">The sequence shown here is derived from an EMBL/GenBank/DDBJ whole genome shotgun (WGS) entry which is preliminary data.</text>
</comment>
<reference evidence="2" key="1">
    <citation type="submission" date="2023-03" db="EMBL/GenBank/DDBJ databases">
        <title>Massive genome expansion in bonnet fungi (Mycena s.s.) driven by repeated elements and novel gene families across ecological guilds.</title>
        <authorList>
            <consortium name="Lawrence Berkeley National Laboratory"/>
            <person name="Harder C.B."/>
            <person name="Miyauchi S."/>
            <person name="Viragh M."/>
            <person name="Kuo A."/>
            <person name="Thoen E."/>
            <person name="Andreopoulos B."/>
            <person name="Lu D."/>
            <person name="Skrede I."/>
            <person name="Drula E."/>
            <person name="Henrissat B."/>
            <person name="Morin E."/>
            <person name="Kohler A."/>
            <person name="Barry K."/>
            <person name="LaButti K."/>
            <person name="Morin E."/>
            <person name="Salamov A."/>
            <person name="Lipzen A."/>
            <person name="Mereny Z."/>
            <person name="Hegedus B."/>
            <person name="Baldrian P."/>
            <person name="Stursova M."/>
            <person name="Weitz H."/>
            <person name="Taylor A."/>
            <person name="Grigoriev I.V."/>
            <person name="Nagy L.G."/>
            <person name="Martin F."/>
            <person name="Kauserud H."/>
        </authorList>
    </citation>
    <scope>NUCLEOTIDE SEQUENCE</scope>
    <source>
        <strain evidence="2">CBHHK002</strain>
    </source>
</reference>
<sequence length="274" mass="29544">MGRALFSETYGSKAPAIRVQPESVSPNPARWSVSNPFDPDSDEFFQNAVYETFMDTGEIDRLEHPVVVSDSSSESSDSGRDSPLQLEDPSPPIRMSVIWDQLVDETAASADAALALDELAGDVSYTRTDTDDVVAIRATADPERVRPVVLHPPSSLRNSTTATDLERANAPRRVSVPPISIPAEPSTPGTESPTSSSPTTPPAVYTHMQLMTPSPPPTVTPRIYVWDTRIHAPATPGSPSVRHTYSHSAGGPLTNPSARQSLTRITPRRLAQNV</sequence>
<dbReference type="EMBL" id="JARIHO010000033">
    <property type="protein sequence ID" value="KAJ7334284.1"/>
    <property type="molecule type" value="Genomic_DNA"/>
</dbReference>
<feature type="compositionally biased region" description="Polar residues" evidence="1">
    <location>
        <begin position="254"/>
        <end position="264"/>
    </location>
</feature>
<feature type="compositionally biased region" description="Low complexity" evidence="1">
    <location>
        <begin position="66"/>
        <end position="76"/>
    </location>
</feature>
<feature type="compositionally biased region" description="Polar residues" evidence="1">
    <location>
        <begin position="237"/>
        <end position="247"/>
    </location>
</feature>
<feature type="region of interest" description="Disordered" evidence="1">
    <location>
        <begin position="145"/>
        <end position="205"/>
    </location>
</feature>
<dbReference type="Proteomes" id="UP001218218">
    <property type="component" value="Unassembled WGS sequence"/>
</dbReference>
<dbReference type="AlphaFoldDB" id="A0AAD6ZQD6"/>
<protein>
    <submittedName>
        <fullName evidence="2">Uncharacterized protein</fullName>
    </submittedName>
</protein>
<feature type="compositionally biased region" description="Low complexity" evidence="1">
    <location>
        <begin position="182"/>
        <end position="198"/>
    </location>
</feature>
<gene>
    <name evidence="2" type="ORF">DFH08DRAFT_880696</name>
</gene>
<feature type="region of interest" description="Disordered" evidence="1">
    <location>
        <begin position="1"/>
        <end position="38"/>
    </location>
</feature>
<evidence type="ECO:0000313" key="3">
    <source>
        <dbReference type="Proteomes" id="UP001218218"/>
    </source>
</evidence>
<name>A0AAD6ZQD6_9AGAR</name>
<feature type="region of interest" description="Disordered" evidence="1">
    <location>
        <begin position="234"/>
        <end position="274"/>
    </location>
</feature>
<accession>A0AAD6ZQD6</accession>
<evidence type="ECO:0000313" key="2">
    <source>
        <dbReference type="EMBL" id="KAJ7334284.1"/>
    </source>
</evidence>